<accession>A0A6P2BPU6</accession>
<organism evidence="8 9">
    <name type="scientific">Trebonia kvetii</name>
    <dbReference type="NCBI Taxonomy" id="2480626"/>
    <lineage>
        <taxon>Bacteria</taxon>
        <taxon>Bacillati</taxon>
        <taxon>Actinomycetota</taxon>
        <taxon>Actinomycetes</taxon>
        <taxon>Streptosporangiales</taxon>
        <taxon>Treboniaceae</taxon>
        <taxon>Trebonia</taxon>
    </lineage>
</organism>
<dbReference type="InterPro" id="IPR036188">
    <property type="entry name" value="FAD/NAD-bd_sf"/>
</dbReference>
<proteinExistence type="inferred from homology"/>
<evidence type="ECO:0000313" key="9">
    <source>
        <dbReference type="Proteomes" id="UP000460272"/>
    </source>
</evidence>
<dbReference type="GO" id="GO:0050660">
    <property type="term" value="F:flavin adenine dinucleotide binding"/>
    <property type="evidence" value="ECO:0007669"/>
    <property type="project" value="InterPro"/>
</dbReference>
<evidence type="ECO:0000256" key="1">
    <source>
        <dbReference type="ARBA" id="ARBA00001974"/>
    </source>
</evidence>
<evidence type="ECO:0000256" key="6">
    <source>
        <dbReference type="ARBA" id="ARBA00023002"/>
    </source>
</evidence>
<dbReference type="GO" id="GO:0050661">
    <property type="term" value="F:NADP binding"/>
    <property type="evidence" value="ECO:0007669"/>
    <property type="project" value="InterPro"/>
</dbReference>
<keyword evidence="3" id="KW-0285">Flavoprotein</keyword>
<dbReference type="GO" id="GO:0004499">
    <property type="term" value="F:N,N-dimethylaniline monooxygenase activity"/>
    <property type="evidence" value="ECO:0007669"/>
    <property type="project" value="InterPro"/>
</dbReference>
<evidence type="ECO:0000313" key="8">
    <source>
        <dbReference type="EMBL" id="TVZ00878.1"/>
    </source>
</evidence>
<sequence length="553" mass="60543">MSDAEPLDAVVIGAGFAGLYMVYRLREQGFSVHGFERADGVGGTWYWNRYPGARCDSEIMYYSFSFLPDLEQEWPLTERYPAQPEILRYLETVAGRLDLLKEFTFGTEVTAIEYDEPASLWTLRTAEGRIATARYVITAVGCLSTANRPLFPGSDAFAGVSLHTGDWPKEPVDFTGKRVAVVGTGSSGIQAIPEIAAQAEHLTVFQRTAQFTIPAENGPLNQEMVELWKANYPEWRRRARHSRAGFPYVPSINHAVDASEAERNKTYEAAWGSGGFTFLFGSFADIALDEAANKTAADFVRGKIDEIVRDPDTAGMLKPWDFPIGTKRLPLDTNYYETFNQPNVTLVDLKRTPIEEITATGIRTSACQHDLDMIVYATGYDALTGPLEALGIRGRGGLPLKDAWREGPRTYLGLAMPGFPNLFTITGPGSPSVLSNMPVSIEQHVEWIGDCLAAARESGADIIEATEAAASAWTDHVQEVASVTLHVKAASWYMGANIPGKPRLFLPYIGGVGPYRDHCAAVAASGYEGFTMSCLPAGAPPPKPPRRIRKREG</sequence>
<dbReference type="InterPro" id="IPR050775">
    <property type="entry name" value="FAD-binding_Monooxygenases"/>
</dbReference>
<keyword evidence="7" id="KW-0503">Monooxygenase</keyword>
<evidence type="ECO:0000256" key="7">
    <source>
        <dbReference type="ARBA" id="ARBA00023033"/>
    </source>
</evidence>
<evidence type="ECO:0000256" key="5">
    <source>
        <dbReference type="ARBA" id="ARBA00022857"/>
    </source>
</evidence>
<evidence type="ECO:0000256" key="2">
    <source>
        <dbReference type="ARBA" id="ARBA00010139"/>
    </source>
</evidence>
<comment type="cofactor">
    <cofactor evidence="1">
        <name>FAD</name>
        <dbReference type="ChEBI" id="CHEBI:57692"/>
    </cofactor>
</comment>
<evidence type="ECO:0000256" key="4">
    <source>
        <dbReference type="ARBA" id="ARBA00022827"/>
    </source>
</evidence>
<dbReference type="AlphaFoldDB" id="A0A6P2BPU6"/>
<keyword evidence="4" id="KW-0274">FAD</keyword>
<dbReference type="InterPro" id="IPR020946">
    <property type="entry name" value="Flavin_mOase-like"/>
</dbReference>
<protein>
    <submittedName>
        <fullName evidence="8">NAD(P)/FAD-dependent oxidoreductase</fullName>
    </submittedName>
</protein>
<name>A0A6P2BPU6_9ACTN</name>
<evidence type="ECO:0000256" key="3">
    <source>
        <dbReference type="ARBA" id="ARBA00022630"/>
    </source>
</evidence>
<dbReference type="RefSeq" id="WP_145860708.1">
    <property type="nucleotide sequence ID" value="NZ_RPFW01000008.1"/>
</dbReference>
<reference evidence="8 9" key="1">
    <citation type="submission" date="2018-11" db="EMBL/GenBank/DDBJ databases">
        <title>Trebonia kvetii gen.nov., sp.nov., a novel acidophilic actinobacterium, and proposal of the new actinobacterial family Treboniaceae fam. nov.</title>
        <authorList>
            <person name="Rapoport D."/>
            <person name="Sagova-Mareckova M."/>
            <person name="Sedlacek I."/>
            <person name="Provaznik J."/>
            <person name="Kralova S."/>
            <person name="Pavlinic D."/>
            <person name="Benes V."/>
            <person name="Kopecky J."/>
        </authorList>
    </citation>
    <scope>NUCLEOTIDE SEQUENCE [LARGE SCALE GENOMIC DNA]</scope>
    <source>
        <strain evidence="8 9">15Tr583</strain>
    </source>
</reference>
<comment type="similarity">
    <text evidence="2">Belongs to the FAD-binding monooxygenase family.</text>
</comment>
<dbReference type="Pfam" id="PF00743">
    <property type="entry name" value="FMO-like"/>
    <property type="match status" value="1"/>
</dbReference>
<keyword evidence="9" id="KW-1185">Reference proteome</keyword>
<dbReference type="OrthoDB" id="5168853at2"/>
<dbReference type="SUPFAM" id="SSF51905">
    <property type="entry name" value="FAD/NAD(P)-binding domain"/>
    <property type="match status" value="2"/>
</dbReference>
<dbReference type="EMBL" id="RPFW01000008">
    <property type="protein sequence ID" value="TVZ00878.1"/>
    <property type="molecule type" value="Genomic_DNA"/>
</dbReference>
<dbReference type="Proteomes" id="UP000460272">
    <property type="component" value="Unassembled WGS sequence"/>
</dbReference>
<dbReference type="PANTHER" id="PTHR43098">
    <property type="entry name" value="L-ORNITHINE N(5)-MONOOXYGENASE-RELATED"/>
    <property type="match status" value="1"/>
</dbReference>
<dbReference type="PANTHER" id="PTHR43098:SF3">
    <property type="entry name" value="L-ORNITHINE N(5)-MONOOXYGENASE-RELATED"/>
    <property type="match status" value="1"/>
</dbReference>
<comment type="caution">
    <text evidence="8">The sequence shown here is derived from an EMBL/GenBank/DDBJ whole genome shotgun (WGS) entry which is preliminary data.</text>
</comment>
<keyword evidence="6" id="KW-0560">Oxidoreductase</keyword>
<keyword evidence="5" id="KW-0521">NADP</keyword>
<dbReference type="Gene3D" id="3.50.50.60">
    <property type="entry name" value="FAD/NAD(P)-binding domain"/>
    <property type="match status" value="2"/>
</dbReference>
<gene>
    <name evidence="8" type="ORF">EAS64_36680</name>
</gene>